<name>A0A6A5SMT2_9PLEO</name>
<accession>A0A6A5SMT2</accession>
<dbReference type="AlphaFoldDB" id="A0A6A5SMT2"/>
<evidence type="ECO:0000313" key="3">
    <source>
        <dbReference type="Proteomes" id="UP000800038"/>
    </source>
</evidence>
<dbReference type="Proteomes" id="UP000800038">
    <property type="component" value="Unassembled WGS sequence"/>
</dbReference>
<evidence type="ECO:0000256" key="1">
    <source>
        <dbReference type="SAM" id="MobiDB-lite"/>
    </source>
</evidence>
<evidence type="ECO:0000313" key="2">
    <source>
        <dbReference type="EMBL" id="KAF1938547.1"/>
    </source>
</evidence>
<protein>
    <submittedName>
        <fullName evidence="2">Uncharacterized protein</fullName>
    </submittedName>
</protein>
<dbReference type="EMBL" id="ML976102">
    <property type="protein sequence ID" value="KAF1938547.1"/>
    <property type="molecule type" value="Genomic_DNA"/>
</dbReference>
<reference evidence="2" key="1">
    <citation type="journal article" date="2020" name="Stud. Mycol.">
        <title>101 Dothideomycetes genomes: a test case for predicting lifestyles and emergence of pathogens.</title>
        <authorList>
            <person name="Haridas S."/>
            <person name="Albert R."/>
            <person name="Binder M."/>
            <person name="Bloem J."/>
            <person name="Labutti K."/>
            <person name="Salamov A."/>
            <person name="Andreopoulos B."/>
            <person name="Baker S."/>
            <person name="Barry K."/>
            <person name="Bills G."/>
            <person name="Bluhm B."/>
            <person name="Cannon C."/>
            <person name="Castanera R."/>
            <person name="Culley D."/>
            <person name="Daum C."/>
            <person name="Ezra D."/>
            <person name="Gonzalez J."/>
            <person name="Henrissat B."/>
            <person name="Kuo A."/>
            <person name="Liang C."/>
            <person name="Lipzen A."/>
            <person name="Lutzoni F."/>
            <person name="Magnuson J."/>
            <person name="Mondo S."/>
            <person name="Nolan M."/>
            <person name="Ohm R."/>
            <person name="Pangilinan J."/>
            <person name="Park H.-J."/>
            <person name="Ramirez L."/>
            <person name="Alfaro M."/>
            <person name="Sun H."/>
            <person name="Tritt A."/>
            <person name="Yoshinaga Y."/>
            <person name="Zwiers L.-H."/>
            <person name="Turgeon B."/>
            <person name="Goodwin S."/>
            <person name="Spatafora J."/>
            <person name="Crous P."/>
            <person name="Grigoriev I."/>
        </authorList>
    </citation>
    <scope>NUCLEOTIDE SEQUENCE</scope>
    <source>
        <strain evidence="2">CBS 161.51</strain>
    </source>
</reference>
<dbReference type="OrthoDB" id="3932667at2759"/>
<sequence>MDHVACRRYTRLLEGNPKDARIQSRKLQYRNNVLNALIAACTSTDGFAHQDSAVQLVQKFVALAQTLERSKAVAFLLDAIEHNDEEIEIGTPQGADEADAPVQENVSMSGYPSHPQSQPHTLPRPFDCNNIPKDLLHPLLIALVAYQVGGPVNAAYTTHSQEWELPAEESPSEAQSSHIEGDTGGIFDGFRVTRVWETRHGNATGPSGTHNVFLAGDATPRLLTPLGPTAQSDATSSITILYDSQKAALYYQCEDPEAVRRSISLDLHLNTITDDDIRHLSTPSDEIYEKPHTLTELLTAFPIANYTTHFHSLLFDNVSLDAILTTLSTFEVPQPPILKDNTQSLREERFEAYKRDNFAHIPPTVRSMDADIQLLGAYSTPDSFLGSVVNKARRDVHLPIGMNLFPQSPIEENMECTRKFIRDLPGDLISTQLAHYAQTLLGSAYTVHDVLTTVQLHQLAKIMERRCLELIGIGLVDDSSQLPSIAALACAFGAAINGIKEVHVIAEPWIEDSDLQMYRTRCLYLFWCADWLQCYLVKPTEGPFMTLEMDKRKEDFQSLRREMEMVARLLLRNWVAWALFVEDLPQGGFFIRQPAGLSEAD</sequence>
<keyword evidence="3" id="KW-1185">Reference proteome</keyword>
<organism evidence="2 3">
    <name type="scientific">Clathrospora elynae</name>
    <dbReference type="NCBI Taxonomy" id="706981"/>
    <lineage>
        <taxon>Eukaryota</taxon>
        <taxon>Fungi</taxon>
        <taxon>Dikarya</taxon>
        <taxon>Ascomycota</taxon>
        <taxon>Pezizomycotina</taxon>
        <taxon>Dothideomycetes</taxon>
        <taxon>Pleosporomycetidae</taxon>
        <taxon>Pleosporales</taxon>
        <taxon>Diademaceae</taxon>
        <taxon>Clathrospora</taxon>
    </lineage>
</organism>
<gene>
    <name evidence="2" type="ORF">EJ02DRAFT_383571</name>
</gene>
<feature type="region of interest" description="Disordered" evidence="1">
    <location>
        <begin position="162"/>
        <end position="185"/>
    </location>
</feature>
<proteinExistence type="predicted"/>